<evidence type="ECO:0000313" key="2">
    <source>
        <dbReference type="Proteomes" id="UP000009045"/>
    </source>
</evidence>
<proteinExistence type="predicted"/>
<sequence length="119" mass="13665">MNARWAHFNNHAANQFGRSPTVALHPRRLRTSRKSDICRCRPPRHDEARSVYVLCDTCMRRHTRDSVLHHQRFRRYTSNKSPAVIVQSEEYSPTLGGGLYPSAQRSAFHSAGYGLLSDE</sequence>
<dbReference type="Proteomes" id="UP000009045">
    <property type="component" value="Plasmid pSmeSM11c"/>
</dbReference>
<dbReference type="AlphaFoldDB" id="F7XBA4"/>
<protein>
    <submittedName>
        <fullName evidence="1">Uncharacterized protein</fullName>
    </submittedName>
</protein>
<dbReference type="HOGENOM" id="CLU_2059864_0_0_5"/>
<gene>
    <name evidence="1" type="ordered locus">SM11_pC0134</name>
</gene>
<name>F7XBA4_SINMM</name>
<keyword evidence="1" id="KW-0614">Plasmid</keyword>
<reference evidence="1 2" key="1">
    <citation type="journal article" date="2011" name="J. Biotechnol.">
        <title>The complete genome sequence of the dominant Sinorhizobium meliloti field isolate SM11 extends the S. meliloti pan-genome.</title>
        <authorList>
            <person name="Schneiker-Bekel S."/>
            <person name="Wibberg D."/>
            <person name="Bekel T."/>
            <person name="Blom J."/>
            <person name="Linke B."/>
            <person name="Neuweger H."/>
            <person name="Stiens M."/>
            <person name="Vorholter F.J."/>
            <person name="Weidner S."/>
            <person name="Goesmann A."/>
            <person name="Puhler A."/>
            <person name="Schluter A."/>
        </authorList>
    </citation>
    <scope>NUCLEOTIDE SEQUENCE [LARGE SCALE GENOMIC DNA]</scope>
    <source>
        <strain evidence="1 2">SM11</strain>
        <plasmid evidence="2">pSmeSM11c</plasmid>
    </source>
</reference>
<dbReference type="EMBL" id="CP001831">
    <property type="protein sequence ID" value="AEH81207.1"/>
    <property type="molecule type" value="Genomic_DNA"/>
</dbReference>
<organism evidence="1 2">
    <name type="scientific">Sinorhizobium meliloti (strain SM11)</name>
    <dbReference type="NCBI Taxonomy" id="707241"/>
    <lineage>
        <taxon>Bacteria</taxon>
        <taxon>Pseudomonadati</taxon>
        <taxon>Pseudomonadota</taxon>
        <taxon>Alphaproteobacteria</taxon>
        <taxon>Hyphomicrobiales</taxon>
        <taxon>Rhizobiaceae</taxon>
        <taxon>Sinorhizobium/Ensifer group</taxon>
        <taxon>Sinorhizobium</taxon>
    </lineage>
</organism>
<evidence type="ECO:0000313" key="1">
    <source>
        <dbReference type="EMBL" id="AEH81207.1"/>
    </source>
</evidence>
<accession>F7XBA4</accession>
<geneLocation type="plasmid" evidence="1 2">
    <name>pSmeSM11c</name>
</geneLocation>
<dbReference type="KEGG" id="smx:SM11_pC0134"/>